<evidence type="ECO:0000313" key="11">
    <source>
        <dbReference type="Proteomes" id="UP000317369"/>
    </source>
</evidence>
<keyword evidence="3" id="KW-0479">Metal-binding</keyword>
<reference evidence="10 11" key="1">
    <citation type="submission" date="2019-02" db="EMBL/GenBank/DDBJ databases">
        <title>Deep-cultivation of Planctomycetes and their phenomic and genomic characterization uncovers novel biology.</title>
        <authorList>
            <person name="Wiegand S."/>
            <person name="Jogler M."/>
            <person name="Boedeker C."/>
            <person name="Pinto D."/>
            <person name="Vollmers J."/>
            <person name="Rivas-Marin E."/>
            <person name="Kohn T."/>
            <person name="Peeters S.H."/>
            <person name="Heuer A."/>
            <person name="Rast P."/>
            <person name="Oberbeckmann S."/>
            <person name="Bunk B."/>
            <person name="Jeske O."/>
            <person name="Meyerdierks A."/>
            <person name="Storesund J.E."/>
            <person name="Kallscheuer N."/>
            <person name="Luecker S."/>
            <person name="Lage O.M."/>
            <person name="Pohl T."/>
            <person name="Merkel B.J."/>
            <person name="Hornburger P."/>
            <person name="Mueller R.-W."/>
            <person name="Bruemmer F."/>
            <person name="Labrenz M."/>
            <person name="Spormann A.M."/>
            <person name="Op den Camp H."/>
            <person name="Overmann J."/>
            <person name="Amann R."/>
            <person name="Jetten M.S.M."/>
            <person name="Mascher T."/>
            <person name="Medema M.H."/>
            <person name="Devos D.P."/>
            <person name="Kaster A.-K."/>
            <person name="Ovreas L."/>
            <person name="Rohde M."/>
            <person name="Galperin M.Y."/>
            <person name="Jogler C."/>
        </authorList>
    </citation>
    <scope>NUCLEOTIDE SEQUENCE [LARGE SCALE GENOMIC DNA]</scope>
    <source>
        <strain evidence="10 11">KS4</strain>
    </source>
</reference>
<protein>
    <submittedName>
        <fullName evidence="10">Putative FAD-linked oxidoreductase</fullName>
        <ecNumber evidence="10">1.-.-.-</ecNumber>
    </submittedName>
</protein>
<dbReference type="GO" id="GO:0004458">
    <property type="term" value="F:D-lactate dehydrogenase (cytochrome) activity"/>
    <property type="evidence" value="ECO:0007669"/>
    <property type="project" value="TreeGrafter"/>
</dbReference>
<dbReference type="Gene3D" id="3.30.70.2740">
    <property type="match status" value="1"/>
</dbReference>
<dbReference type="InterPro" id="IPR017900">
    <property type="entry name" value="4Fe4S_Fe_S_CS"/>
</dbReference>
<evidence type="ECO:0000256" key="7">
    <source>
        <dbReference type="ARBA" id="ARBA00023014"/>
    </source>
</evidence>
<feature type="domain" description="FAD-binding PCMH-type" evidence="9">
    <location>
        <begin position="38"/>
        <end position="287"/>
    </location>
</feature>
<keyword evidence="2" id="KW-0285">Flavoprotein</keyword>
<gene>
    <name evidence="10" type="ORF">KS4_02520</name>
</gene>
<dbReference type="Pfam" id="PF02913">
    <property type="entry name" value="FAD-oxidase_C"/>
    <property type="match status" value="1"/>
</dbReference>
<dbReference type="PANTHER" id="PTHR11748:SF119">
    <property type="entry name" value="D-2-HYDROXYGLUTARATE DEHYDROGENASE"/>
    <property type="match status" value="1"/>
</dbReference>
<dbReference type="Pfam" id="PF01565">
    <property type="entry name" value="FAD_binding_4"/>
    <property type="match status" value="1"/>
</dbReference>
<dbReference type="OrthoDB" id="9767256at2"/>
<dbReference type="InterPro" id="IPR016166">
    <property type="entry name" value="FAD-bd_PCMH"/>
</dbReference>
<keyword evidence="7" id="KW-0411">Iron-sulfur</keyword>
<dbReference type="GO" id="GO:0071949">
    <property type="term" value="F:FAD binding"/>
    <property type="evidence" value="ECO:0007669"/>
    <property type="project" value="InterPro"/>
</dbReference>
<dbReference type="PANTHER" id="PTHR11748">
    <property type="entry name" value="D-LACTATE DEHYDROGENASE"/>
    <property type="match status" value="1"/>
</dbReference>
<dbReference type="KEGG" id="pcor:KS4_02520"/>
<evidence type="ECO:0000256" key="2">
    <source>
        <dbReference type="ARBA" id="ARBA00022630"/>
    </source>
</evidence>
<keyword evidence="5 10" id="KW-0560">Oxidoreductase</keyword>
<evidence type="ECO:0000256" key="1">
    <source>
        <dbReference type="ARBA" id="ARBA00001974"/>
    </source>
</evidence>
<evidence type="ECO:0000259" key="9">
    <source>
        <dbReference type="PROSITE" id="PS51387"/>
    </source>
</evidence>
<keyword evidence="6" id="KW-0408">Iron</keyword>
<dbReference type="InterPro" id="IPR006094">
    <property type="entry name" value="Oxid_FAD_bind_N"/>
</dbReference>
<accession>A0A517YPS8</accession>
<proteinExistence type="predicted"/>
<dbReference type="GO" id="GO:0008720">
    <property type="term" value="F:D-lactate dehydrogenase (NAD+) activity"/>
    <property type="evidence" value="ECO:0007669"/>
    <property type="project" value="TreeGrafter"/>
</dbReference>
<evidence type="ECO:0000313" key="10">
    <source>
        <dbReference type="EMBL" id="QDU32222.1"/>
    </source>
</evidence>
<dbReference type="SUPFAM" id="SSF56176">
    <property type="entry name" value="FAD-binding/transporter-associated domain-like"/>
    <property type="match status" value="1"/>
</dbReference>
<dbReference type="InterPro" id="IPR016164">
    <property type="entry name" value="FAD-linked_Oxase-like_C"/>
</dbReference>
<evidence type="ECO:0000256" key="4">
    <source>
        <dbReference type="ARBA" id="ARBA00022827"/>
    </source>
</evidence>
<evidence type="ECO:0000256" key="3">
    <source>
        <dbReference type="ARBA" id="ARBA00022723"/>
    </source>
</evidence>
<dbReference type="PROSITE" id="PS51387">
    <property type="entry name" value="FAD_PCMH"/>
    <property type="match status" value="1"/>
</dbReference>
<dbReference type="Gene3D" id="1.10.45.10">
    <property type="entry name" value="Vanillyl-alcohol Oxidase, Chain A, domain 4"/>
    <property type="match status" value="1"/>
</dbReference>
<dbReference type="Gene3D" id="3.30.465.10">
    <property type="match status" value="1"/>
</dbReference>
<dbReference type="EMBL" id="CP036425">
    <property type="protein sequence ID" value="QDU32222.1"/>
    <property type="molecule type" value="Genomic_DNA"/>
</dbReference>
<dbReference type="InterPro" id="IPR017896">
    <property type="entry name" value="4Fe4S_Fe-S-bd"/>
</dbReference>
<dbReference type="EC" id="1.-.-.-" evidence="10"/>
<dbReference type="SUPFAM" id="SSF55103">
    <property type="entry name" value="FAD-linked oxidases, C-terminal domain"/>
    <property type="match status" value="1"/>
</dbReference>
<evidence type="ECO:0000256" key="5">
    <source>
        <dbReference type="ARBA" id="ARBA00023002"/>
    </source>
</evidence>
<dbReference type="GO" id="GO:1903457">
    <property type="term" value="P:lactate catabolic process"/>
    <property type="evidence" value="ECO:0007669"/>
    <property type="project" value="TreeGrafter"/>
</dbReference>
<dbReference type="RefSeq" id="WP_145073426.1">
    <property type="nucleotide sequence ID" value="NZ_CP036425.1"/>
</dbReference>
<dbReference type="InterPro" id="IPR016171">
    <property type="entry name" value="Vanillyl_alc_oxidase_C-sub2"/>
</dbReference>
<dbReference type="AlphaFoldDB" id="A0A517YPS8"/>
<dbReference type="GO" id="GO:0046872">
    <property type="term" value="F:metal ion binding"/>
    <property type="evidence" value="ECO:0007669"/>
    <property type="project" value="UniProtKB-KW"/>
</dbReference>
<dbReference type="InterPro" id="IPR004113">
    <property type="entry name" value="FAD-bd_oxidored_4_C"/>
</dbReference>
<comment type="cofactor">
    <cofactor evidence="1">
        <name>FAD</name>
        <dbReference type="ChEBI" id="CHEBI:57692"/>
    </cofactor>
</comment>
<sequence>MTTEQIDRFKRELKQNIQGDVTFDQMTRGIYATDASHYQMMPSCIVVPKDNADTIHAIKIAHKHNIPLTSRGGGTSLSGQTFGPGIVLDFSKYMDKVLEVNEAEQWARVQPGAVRDRINAQFAKLNTPTGTGLHFSPDPATGSRATIGGMIGNNTSGTRSIVYGKAIDNVISCTFALDDGTILECESLNQTDWQHKEELTDREGDVYRQVRQVIEQNADEIKSRYPKVMRRVSGYNLDEFVDGAGYTGPIGGRDNAGHRLWNLSNLLVGSEGTIGILLEAKIKLTPLPKATAICAVHFDDDIESLRAVPEINKHDPSAVELLDKVVLDEAMRNPATKHMATFIDPHPDDPENTTRTPAAIQVVEVFAETPEEASNRMLAFAEAMKSKGIGYAHHVRTDPKRINDVWEVRKLGLGLISNVKGPIKGQAFVEDACVPVEVLGDYIAYLKQICTDKNVPTSMYAHSSVGVIHFRPMIDLHDPEQRQKMVEIAEAAFHKVCEYGGTFAGEHGDGIVRGQFIPTYYGQQIYDAFKQIKNIFDPKNLMNPGKIIDTPSMISNLRYGDQYRVAEIPSNYNYHDQGGFQLAVEQCNGVGACRKVGSGTMCPSYMATRDEEATTRGRANALRLAMSNQLGKLGLSSTRLKKVLDLCLACKACKSECPNAVDMAKLKSDTLQMHHDAHGTPLGYKLMGRVPQTAKLIAGPLAHINNAMMKLPGVNILMEKFLGIDRRRPMPPFATTTLKKELAKRNHRAPSQQSTPATNVTNMGGKKVVLFDDTYANYFEPHVGLAAVDLLEAAGYEVIIANAGCCQRTRMSKGLVREAKKLGTKTIQNLDKIGRDANNPNSGGAPILCLEPSCASSLVDDLPDLIDDTEMCKRVAARVKMIDIFLQEEGISLESTVGDILLHGHCHQKAMFGTTAIETLYENMSDASCEEAGAGCCGMAGSFGYEQFDVSKLVGEERLFPAVRKAVSEGKTIVACGISCRHQLHDFLDVKAKHFVEVVKVAATNHAQKESFGGVGDGCCGNCTCDKDKPTS</sequence>
<organism evidence="10 11">
    <name type="scientific">Poriferisphaera corsica</name>
    <dbReference type="NCBI Taxonomy" id="2528020"/>
    <lineage>
        <taxon>Bacteria</taxon>
        <taxon>Pseudomonadati</taxon>
        <taxon>Planctomycetota</taxon>
        <taxon>Phycisphaerae</taxon>
        <taxon>Phycisphaerales</taxon>
        <taxon>Phycisphaeraceae</taxon>
        <taxon>Poriferisphaera</taxon>
    </lineage>
</organism>
<dbReference type="Proteomes" id="UP000317369">
    <property type="component" value="Chromosome"/>
</dbReference>
<keyword evidence="11" id="KW-1185">Reference proteome</keyword>
<dbReference type="PROSITE" id="PS51379">
    <property type="entry name" value="4FE4S_FER_2"/>
    <property type="match status" value="1"/>
</dbReference>
<feature type="domain" description="4Fe-4S ferredoxin-type" evidence="8">
    <location>
        <begin position="638"/>
        <end position="666"/>
    </location>
</feature>
<dbReference type="GO" id="GO:0051536">
    <property type="term" value="F:iron-sulfur cluster binding"/>
    <property type="evidence" value="ECO:0007669"/>
    <property type="project" value="UniProtKB-KW"/>
</dbReference>
<dbReference type="InterPro" id="IPR016169">
    <property type="entry name" value="FAD-bd_PCMH_sub2"/>
</dbReference>
<dbReference type="InterPro" id="IPR036318">
    <property type="entry name" value="FAD-bd_PCMH-like_sf"/>
</dbReference>
<dbReference type="PROSITE" id="PS00198">
    <property type="entry name" value="4FE4S_FER_1"/>
    <property type="match status" value="1"/>
</dbReference>
<keyword evidence="4" id="KW-0274">FAD</keyword>
<evidence type="ECO:0000259" key="8">
    <source>
        <dbReference type="PROSITE" id="PS51379"/>
    </source>
</evidence>
<name>A0A517YPS8_9BACT</name>
<dbReference type="Pfam" id="PF13183">
    <property type="entry name" value="Fer4_8"/>
    <property type="match status" value="1"/>
</dbReference>
<dbReference type="SUPFAM" id="SSF46548">
    <property type="entry name" value="alpha-helical ferredoxin"/>
    <property type="match status" value="1"/>
</dbReference>
<evidence type="ECO:0000256" key="6">
    <source>
        <dbReference type="ARBA" id="ARBA00023004"/>
    </source>
</evidence>